<keyword evidence="1" id="KW-0472">Membrane</keyword>
<comment type="caution">
    <text evidence="1">The sequence shown here is derived from an EMBL/GenBank/DDBJ whole genome shotgun (WGS) entry which is preliminary data.</text>
</comment>
<name>A0A916P8L7_MYCTX</name>
<proteinExistence type="predicted"/>
<reference evidence="2" key="1">
    <citation type="submission" date="2015-03" db="EMBL/GenBank/DDBJ databases">
        <authorList>
            <consortium name="Pathogen Informatics"/>
        </authorList>
    </citation>
    <scope>NUCLEOTIDE SEQUENCE [LARGE SCALE GENOMIC DNA]</scope>
    <source>
        <strain evidence="2">N09902308</strain>
    </source>
</reference>
<dbReference type="EMBL" id="CSBK01001509">
    <property type="protein sequence ID" value="COY76026.1"/>
    <property type="molecule type" value="Genomic_DNA"/>
</dbReference>
<evidence type="ECO:0000313" key="1">
    <source>
        <dbReference type="EMBL" id="COY76026.1"/>
    </source>
</evidence>
<evidence type="ECO:0000313" key="2">
    <source>
        <dbReference type="Proteomes" id="UP000039021"/>
    </source>
</evidence>
<gene>
    <name evidence="1" type="ORF">ERS007739_03049</name>
</gene>
<dbReference type="AlphaFoldDB" id="A0A916P8L7"/>
<organism evidence="1 2">
    <name type="scientific">Mycobacterium tuberculosis</name>
    <dbReference type="NCBI Taxonomy" id="1773"/>
    <lineage>
        <taxon>Bacteria</taxon>
        <taxon>Bacillati</taxon>
        <taxon>Actinomycetota</taxon>
        <taxon>Actinomycetes</taxon>
        <taxon>Mycobacteriales</taxon>
        <taxon>Mycobacteriaceae</taxon>
        <taxon>Mycobacterium</taxon>
        <taxon>Mycobacterium tuberculosis complex</taxon>
    </lineage>
</organism>
<protein>
    <submittedName>
        <fullName evidence="1">Transport transmembrane protein</fullName>
    </submittedName>
</protein>
<dbReference type="Proteomes" id="UP000039021">
    <property type="component" value="Unassembled WGS sequence"/>
</dbReference>
<keyword evidence="1" id="KW-0812">Transmembrane</keyword>
<accession>A0A916P8L7</accession>
<sequence>MVLTPDTSIAEALARVRDPDLTPALASMVRRSCGH</sequence>